<sequence length="285" mass="32219">MSLSQLDDQFDHLSVVENEDDANDSDKDRLETELDEQSEKTAKAIIRKMKVEKKKNYDRGEQIMVNSARFFSAKNILPHLRSLDTEKIKSYSISMNLGFSVASLSVIGDLNVGAIMRTAQLMGCEKYIVMGKKKFDPRSAVGAMTYMNVIRAPCVKVDTEEKRVLTKEDRAICPDKFYNYMTENNLVPVFVEQTKNAVFDDQLNWKLVSSRLKSDQTFCFVFGSEGDGVAEDVLAKGLTIPGSFVVCIRQLGVMKSFNVSVAATIIMLSYKNYKIQDRLKGYNLF</sequence>
<dbReference type="InterPro" id="IPR029028">
    <property type="entry name" value="Alpha/beta_knot_MTases"/>
</dbReference>
<evidence type="ECO:0000313" key="6">
    <source>
        <dbReference type="Proteomes" id="UP000594342"/>
    </source>
</evidence>
<dbReference type="InterPro" id="IPR051259">
    <property type="entry name" value="rRNA_Methyltransferase"/>
</dbReference>
<dbReference type="GO" id="GO:0003723">
    <property type="term" value="F:RNA binding"/>
    <property type="evidence" value="ECO:0007669"/>
    <property type="project" value="InterPro"/>
</dbReference>
<dbReference type="Pfam" id="PF00588">
    <property type="entry name" value="SpoU_methylase"/>
    <property type="match status" value="1"/>
</dbReference>
<keyword evidence="1 5" id="KW-0489">Methyltransferase</keyword>
<dbReference type="EMBL" id="UPSH01000001">
    <property type="protein sequence ID" value="VBB18140.1"/>
    <property type="molecule type" value="Genomic_DNA"/>
</dbReference>
<organism evidence="5 6">
    <name type="scientific">Yasminevirus sp. GU-2018</name>
    <dbReference type="NCBI Taxonomy" id="2420051"/>
    <lineage>
        <taxon>Viruses</taxon>
        <taxon>Varidnaviria</taxon>
        <taxon>Bamfordvirae</taxon>
        <taxon>Nucleocytoviricota</taxon>
        <taxon>Megaviricetes</taxon>
        <taxon>Imitervirales</taxon>
        <taxon>Mimiviridae</taxon>
        <taxon>Klosneuvirinae</taxon>
        <taxon>Yasminevirus</taxon>
        <taxon>Yasminevirus saudimassiliense</taxon>
    </lineage>
</organism>
<evidence type="ECO:0000256" key="3">
    <source>
        <dbReference type="SAM" id="MobiDB-lite"/>
    </source>
</evidence>
<dbReference type="PANTHER" id="PTHR43191:SF7">
    <property type="entry name" value="OBP33PEP LIKE PROTEIN"/>
    <property type="match status" value="1"/>
</dbReference>
<keyword evidence="6" id="KW-1185">Reference proteome</keyword>
<accession>A0A5K0U8L2</accession>
<evidence type="ECO:0000256" key="1">
    <source>
        <dbReference type="ARBA" id="ARBA00022603"/>
    </source>
</evidence>
<gene>
    <name evidence="5" type="ORF">YASMINEVIRUS_603</name>
</gene>
<dbReference type="GO" id="GO:0006396">
    <property type="term" value="P:RNA processing"/>
    <property type="evidence" value="ECO:0007669"/>
    <property type="project" value="InterPro"/>
</dbReference>
<dbReference type="InterPro" id="IPR001537">
    <property type="entry name" value="SpoU_MeTrfase"/>
</dbReference>
<keyword evidence="2 5" id="KW-0808">Transferase</keyword>
<proteinExistence type="predicted"/>
<comment type="caution">
    <text evidence="5">The sequence shown here is derived from an EMBL/GenBank/DDBJ whole genome shotgun (WGS) entry which is preliminary data.</text>
</comment>
<dbReference type="InterPro" id="IPR029026">
    <property type="entry name" value="tRNA_m1G_MTases_N"/>
</dbReference>
<dbReference type="PANTHER" id="PTHR43191">
    <property type="entry name" value="RRNA METHYLTRANSFERASE 3"/>
    <property type="match status" value="1"/>
</dbReference>
<feature type="domain" description="tRNA/rRNA methyltransferase SpoU type" evidence="4">
    <location>
        <begin position="109"/>
        <end position="267"/>
    </location>
</feature>
<evidence type="ECO:0000313" key="5">
    <source>
        <dbReference type="EMBL" id="VBB18140.1"/>
    </source>
</evidence>
<reference evidence="5 6" key="1">
    <citation type="submission" date="2018-10" db="EMBL/GenBank/DDBJ databases">
        <authorList>
            <consortium name="IHU Genomes"/>
        </authorList>
    </citation>
    <scope>NUCLEOTIDE SEQUENCE [LARGE SCALE GENOMIC DNA]</scope>
    <source>
        <strain evidence="5 6">A1</strain>
    </source>
</reference>
<dbReference type="GO" id="GO:0008173">
    <property type="term" value="F:RNA methyltransferase activity"/>
    <property type="evidence" value="ECO:0007669"/>
    <property type="project" value="InterPro"/>
</dbReference>
<name>A0A5K0U8L2_9VIRU</name>
<evidence type="ECO:0000256" key="2">
    <source>
        <dbReference type="ARBA" id="ARBA00022679"/>
    </source>
</evidence>
<evidence type="ECO:0000259" key="4">
    <source>
        <dbReference type="Pfam" id="PF00588"/>
    </source>
</evidence>
<dbReference type="SUPFAM" id="SSF75217">
    <property type="entry name" value="alpha/beta knot"/>
    <property type="match status" value="1"/>
</dbReference>
<feature type="region of interest" description="Disordered" evidence="3">
    <location>
        <begin position="14"/>
        <end position="38"/>
    </location>
</feature>
<protein>
    <submittedName>
        <fullName evidence="5">RNA methyltransferase, TrmH family</fullName>
    </submittedName>
</protein>
<dbReference type="Proteomes" id="UP000594342">
    <property type="component" value="Unassembled WGS sequence"/>
</dbReference>
<dbReference type="Gene3D" id="3.40.1280.10">
    <property type="match status" value="1"/>
</dbReference>
<dbReference type="GO" id="GO:0032259">
    <property type="term" value="P:methylation"/>
    <property type="evidence" value="ECO:0007669"/>
    <property type="project" value="UniProtKB-KW"/>
</dbReference>
<feature type="compositionally biased region" description="Basic and acidic residues" evidence="3">
    <location>
        <begin position="24"/>
        <end position="38"/>
    </location>
</feature>